<sequence length="84" mass="9414">MLRRTAILALVVMLCILPMHLSANNSPAISKEQATELAVQRFPGRVLNVKTESQQYRIRILQRDGRVVTVVVDGRTGRVTRDEG</sequence>
<evidence type="ECO:0000256" key="1">
    <source>
        <dbReference type="SAM" id="SignalP"/>
    </source>
</evidence>
<dbReference type="Gene3D" id="3.10.450.40">
    <property type="match status" value="1"/>
</dbReference>
<feature type="chain" id="PRO_5045134137" evidence="1">
    <location>
        <begin position="24"/>
        <end position="84"/>
    </location>
</feature>
<evidence type="ECO:0000313" key="3">
    <source>
        <dbReference type="EMBL" id="MDP4528163.1"/>
    </source>
</evidence>
<proteinExistence type="predicted"/>
<evidence type="ECO:0000313" key="4">
    <source>
        <dbReference type="Proteomes" id="UP001236258"/>
    </source>
</evidence>
<comment type="caution">
    <text evidence="3">The sequence shown here is derived from an EMBL/GenBank/DDBJ whole genome shotgun (WGS) entry which is preliminary data.</text>
</comment>
<keyword evidence="4" id="KW-1185">Reference proteome</keyword>
<evidence type="ECO:0000259" key="2">
    <source>
        <dbReference type="Pfam" id="PF03413"/>
    </source>
</evidence>
<feature type="signal peptide" evidence="1">
    <location>
        <begin position="1"/>
        <end position="23"/>
    </location>
</feature>
<organism evidence="3 4">
    <name type="scientific">Alkalimonas delamerensis</name>
    <dbReference type="NCBI Taxonomy" id="265981"/>
    <lineage>
        <taxon>Bacteria</taxon>
        <taxon>Pseudomonadati</taxon>
        <taxon>Pseudomonadota</taxon>
        <taxon>Gammaproteobacteria</taxon>
        <taxon>Alkalimonas</taxon>
    </lineage>
</organism>
<keyword evidence="1" id="KW-0732">Signal</keyword>
<protein>
    <submittedName>
        <fullName evidence="3">PepSY domain-containing protein</fullName>
    </submittedName>
</protein>
<accession>A0ABT9GMG6</accession>
<dbReference type="InterPro" id="IPR025711">
    <property type="entry name" value="PepSY"/>
</dbReference>
<dbReference type="RefSeq" id="WP_228590177.1">
    <property type="nucleotide sequence ID" value="NZ_JAUZVY010000001.1"/>
</dbReference>
<gene>
    <name evidence="3" type="ORF">Q3O59_03865</name>
</gene>
<dbReference type="Pfam" id="PF03413">
    <property type="entry name" value="PepSY"/>
    <property type="match status" value="1"/>
</dbReference>
<feature type="domain" description="PepSY" evidence="2">
    <location>
        <begin position="28"/>
        <end position="83"/>
    </location>
</feature>
<name>A0ABT9GMG6_9GAMM</name>
<reference evidence="3 4" key="1">
    <citation type="submission" date="2023-08" db="EMBL/GenBank/DDBJ databases">
        <authorList>
            <person name="Joshi A."/>
            <person name="Thite S."/>
        </authorList>
    </citation>
    <scope>NUCLEOTIDE SEQUENCE [LARGE SCALE GENOMIC DNA]</scope>
    <source>
        <strain evidence="3 4">1E1</strain>
    </source>
</reference>
<dbReference type="Proteomes" id="UP001236258">
    <property type="component" value="Unassembled WGS sequence"/>
</dbReference>
<dbReference type="EMBL" id="JAUZVY010000001">
    <property type="protein sequence ID" value="MDP4528163.1"/>
    <property type="molecule type" value="Genomic_DNA"/>
</dbReference>